<dbReference type="PANTHER" id="PTHR43155">
    <property type="entry name" value="CYCLIC DI-GMP PHOSPHODIESTERASE PA4108-RELATED"/>
    <property type="match status" value="1"/>
</dbReference>
<dbReference type="PANTHER" id="PTHR43155:SF2">
    <property type="entry name" value="CYCLIC DI-GMP PHOSPHODIESTERASE PA4108"/>
    <property type="match status" value="1"/>
</dbReference>
<dbReference type="PROSITE" id="PS51832">
    <property type="entry name" value="HD_GYP"/>
    <property type="match status" value="1"/>
</dbReference>
<keyword evidence="4" id="KW-1185">Reference proteome</keyword>
<dbReference type="InterPro" id="IPR037522">
    <property type="entry name" value="HD_GYP_dom"/>
</dbReference>
<dbReference type="SUPFAM" id="SSF109604">
    <property type="entry name" value="HD-domain/PDEase-like"/>
    <property type="match status" value="1"/>
</dbReference>
<dbReference type="SMART" id="SM00471">
    <property type="entry name" value="HDc"/>
    <property type="match status" value="1"/>
</dbReference>
<reference evidence="3" key="3">
    <citation type="submission" date="2018-07" db="EMBL/GenBank/DDBJ databases">
        <authorList>
            <person name="Quirk P.G."/>
            <person name="Krulwich T.A."/>
        </authorList>
    </citation>
    <scope>NUCLEOTIDE SEQUENCE</scope>
    <source>
        <strain evidence="3">CCRI-19302</strain>
    </source>
</reference>
<dbReference type="RefSeq" id="WP_094379046.1">
    <property type="nucleotide sequence ID" value="NZ_NOKA02000035.1"/>
</dbReference>
<dbReference type="EMBL" id="QICS01000007">
    <property type="protein sequence ID" value="PXV89089.1"/>
    <property type="molecule type" value="Genomic_DNA"/>
</dbReference>
<gene>
    <name evidence="2" type="ORF">C8E03_10766</name>
    <name evidence="3" type="ORF">CG710_014370</name>
</gene>
<evidence type="ECO:0000313" key="4">
    <source>
        <dbReference type="Proteomes" id="UP000216411"/>
    </source>
</evidence>
<evidence type="ECO:0000259" key="1">
    <source>
        <dbReference type="PROSITE" id="PS51832"/>
    </source>
</evidence>
<keyword evidence="2" id="KW-0808">Transferase</keyword>
<dbReference type="AlphaFoldDB" id="A0A255I3L9"/>
<dbReference type="CDD" id="cd00077">
    <property type="entry name" value="HDc"/>
    <property type="match status" value="1"/>
</dbReference>
<proteinExistence type="predicted"/>
<dbReference type="NCBIfam" id="TIGR00277">
    <property type="entry name" value="HDIG"/>
    <property type="match status" value="1"/>
</dbReference>
<accession>A0A255I3L9</accession>
<name>A0A255I3L9_9FIRM</name>
<dbReference type="Gene3D" id="1.10.3210.10">
    <property type="entry name" value="Hypothetical protein af1432"/>
    <property type="match status" value="1"/>
</dbReference>
<comment type="caution">
    <text evidence="2">The sequence shown here is derived from an EMBL/GenBank/DDBJ whole genome shotgun (WGS) entry which is preliminary data.</text>
</comment>
<evidence type="ECO:0000313" key="5">
    <source>
        <dbReference type="Proteomes" id="UP000247523"/>
    </source>
</evidence>
<evidence type="ECO:0000313" key="2">
    <source>
        <dbReference type="EMBL" id="PXV89089.1"/>
    </source>
</evidence>
<dbReference type="InterPro" id="IPR006674">
    <property type="entry name" value="HD_domain"/>
</dbReference>
<dbReference type="Proteomes" id="UP000247523">
    <property type="component" value="Unassembled WGS sequence"/>
</dbReference>
<dbReference type="Pfam" id="PF01966">
    <property type="entry name" value="HD"/>
    <property type="match status" value="1"/>
</dbReference>
<dbReference type="GO" id="GO:0016740">
    <property type="term" value="F:transferase activity"/>
    <property type="evidence" value="ECO:0007669"/>
    <property type="project" value="UniProtKB-KW"/>
</dbReference>
<dbReference type="Proteomes" id="UP000216411">
    <property type="component" value="Unassembled WGS sequence"/>
</dbReference>
<sequence length="357" mass="41905">MNSTSVLVVDQLNPGMVVAEDVYDNRGHLIVSHELPISEKTILRFKLYSIERVKVYNQISDIIIMHERNEQGIQITESLEFQEFKQKYMESVHEFKDAINEIVYGTEHIDQKRILNNINQLILESSSKSQVFCLLRNLKQRDDETYTHSYNVAIICMMFGIWLNKSQEEIEVLTLSGLLHDIGKIPIFEELNLKREAELNQAEQEIMKLHTIRGYEILKNTNLDERVKQVACQHHERRNGSGYPYGLMEICEYAQIVAIADIYDNMTSKNRILSHSPFKFFDYFKREGYDLFESKFLLPFIEKTGETFLHNRVILTNGIEGEIILINEQEKSRPLIRTKYGFIDLNMERNLEIEEVL</sequence>
<feature type="domain" description="HD-GYP" evidence="1">
    <location>
        <begin position="123"/>
        <end position="317"/>
    </location>
</feature>
<reference evidence="2 5" key="2">
    <citation type="submission" date="2018-05" db="EMBL/GenBank/DDBJ databases">
        <title>Genomic Encyclopedia of Type Strains, Phase IV (KMG-IV): sequencing the most valuable type-strain genomes for metagenomic binning, comparative biology and taxonomic classification.</title>
        <authorList>
            <person name="Goeker M."/>
        </authorList>
    </citation>
    <scope>NUCLEOTIDE SEQUENCE [LARGE SCALE GENOMIC DNA]</scope>
    <source>
        <strain evidence="2 5">DSM 28816</strain>
    </source>
</reference>
<protein>
    <submittedName>
        <fullName evidence="3">HD domain-containing protein</fullName>
    </submittedName>
    <submittedName>
        <fullName evidence="2">Putative nucleotidyltransferase with HDIG domain</fullName>
    </submittedName>
</protein>
<dbReference type="InterPro" id="IPR006675">
    <property type="entry name" value="HDIG_dom"/>
</dbReference>
<dbReference type="OrthoDB" id="9804747at2"/>
<reference evidence="3 4" key="1">
    <citation type="journal article" date="2017" name="Genome Announc.">
        <title>Draft Genome Sequence of a Sporulating and Motile Strain of Lachnotalea glycerini Isolated from Water in Quebec City, Canada.</title>
        <authorList>
            <person name="Maheux A.F."/>
            <person name="Boudreau D.K."/>
            <person name="Berube E."/>
            <person name="Boissinot M."/>
            <person name="Raymond F."/>
            <person name="Brodeur S."/>
            <person name="Corbeil J."/>
            <person name="Isabel S."/>
            <person name="Omar R.F."/>
            <person name="Bergeron M.G."/>
        </authorList>
    </citation>
    <scope>NUCLEOTIDE SEQUENCE [LARGE SCALE GENOMIC DNA]</scope>
    <source>
        <strain evidence="3 4">CCRI-19302</strain>
    </source>
</reference>
<dbReference type="InterPro" id="IPR003607">
    <property type="entry name" value="HD/PDEase_dom"/>
</dbReference>
<dbReference type="EMBL" id="NOKA02000035">
    <property type="protein sequence ID" value="RDY30518.1"/>
    <property type="molecule type" value="Genomic_DNA"/>
</dbReference>
<organism evidence="2 5">
    <name type="scientific">Lachnotalea glycerini</name>
    <dbReference type="NCBI Taxonomy" id="1763509"/>
    <lineage>
        <taxon>Bacteria</taxon>
        <taxon>Bacillati</taxon>
        <taxon>Bacillota</taxon>
        <taxon>Clostridia</taxon>
        <taxon>Lachnospirales</taxon>
        <taxon>Lachnospiraceae</taxon>
        <taxon>Lachnotalea</taxon>
    </lineage>
</organism>
<evidence type="ECO:0000313" key="3">
    <source>
        <dbReference type="EMBL" id="RDY30518.1"/>
    </source>
</evidence>